<organism evidence="1">
    <name type="scientific">Notodromas monacha</name>
    <dbReference type="NCBI Taxonomy" id="399045"/>
    <lineage>
        <taxon>Eukaryota</taxon>
        <taxon>Metazoa</taxon>
        <taxon>Ecdysozoa</taxon>
        <taxon>Arthropoda</taxon>
        <taxon>Crustacea</taxon>
        <taxon>Oligostraca</taxon>
        <taxon>Ostracoda</taxon>
        <taxon>Podocopa</taxon>
        <taxon>Podocopida</taxon>
        <taxon>Cypridocopina</taxon>
        <taxon>Cypridoidea</taxon>
        <taxon>Cyprididae</taxon>
        <taxon>Notodromas</taxon>
    </lineage>
</organism>
<dbReference type="GO" id="GO:0042421">
    <property type="term" value="P:norepinephrine biosynthetic process"/>
    <property type="evidence" value="ECO:0007669"/>
    <property type="project" value="TreeGrafter"/>
</dbReference>
<dbReference type="InterPro" id="IPR000945">
    <property type="entry name" value="DBH-like"/>
</dbReference>
<dbReference type="InterPro" id="IPR008977">
    <property type="entry name" value="PHM/PNGase_F_dom_sf"/>
</dbReference>
<sequence>MWGFSLPPEAGYPVNSGDGPRYLMMETHFDNRGMVPNLVDNSGLRFYYTPNLRAHDAGVMSLGMHPNWRHLIPPGQSAVLSQGHCTAPCTSQI</sequence>
<dbReference type="GO" id="GO:0004500">
    <property type="term" value="F:dopamine beta-monooxygenase activity"/>
    <property type="evidence" value="ECO:0007669"/>
    <property type="project" value="InterPro"/>
</dbReference>
<dbReference type="EMBL" id="OA882142">
    <property type="protein sequence ID" value="CAD7273185.1"/>
    <property type="molecule type" value="Genomic_DNA"/>
</dbReference>
<name>A0A7R9G9V0_9CRUS</name>
<dbReference type="PANTHER" id="PTHR10157">
    <property type="entry name" value="DOPAMINE BETA HYDROXYLASE RELATED"/>
    <property type="match status" value="1"/>
</dbReference>
<dbReference type="InterPro" id="IPR036939">
    <property type="entry name" value="Cu2_ascorb_mOase_N_sf"/>
</dbReference>
<dbReference type="GO" id="GO:0030667">
    <property type="term" value="C:secretory granule membrane"/>
    <property type="evidence" value="ECO:0007669"/>
    <property type="project" value="TreeGrafter"/>
</dbReference>
<dbReference type="AlphaFoldDB" id="A0A7R9G9V0"/>
<evidence type="ECO:0000313" key="2">
    <source>
        <dbReference type="Proteomes" id="UP000678499"/>
    </source>
</evidence>
<dbReference type="SUPFAM" id="SSF49742">
    <property type="entry name" value="PHM/PNGase F"/>
    <property type="match status" value="2"/>
</dbReference>
<dbReference type="OrthoDB" id="10003276at2759"/>
<proteinExistence type="predicted"/>
<reference evidence="1" key="1">
    <citation type="submission" date="2020-11" db="EMBL/GenBank/DDBJ databases">
        <authorList>
            <person name="Tran Van P."/>
        </authorList>
    </citation>
    <scope>NUCLEOTIDE SEQUENCE</scope>
</reference>
<keyword evidence="2" id="KW-1185">Reference proteome</keyword>
<evidence type="ECO:0000313" key="1">
    <source>
        <dbReference type="EMBL" id="CAD7273185.1"/>
    </source>
</evidence>
<dbReference type="Proteomes" id="UP000678499">
    <property type="component" value="Unassembled WGS sequence"/>
</dbReference>
<gene>
    <name evidence="1" type="ORF">NMOB1V02_LOCUS1084</name>
</gene>
<dbReference type="GO" id="GO:0005507">
    <property type="term" value="F:copper ion binding"/>
    <property type="evidence" value="ECO:0007669"/>
    <property type="project" value="InterPro"/>
</dbReference>
<accession>A0A7R9G9V0</accession>
<dbReference type="EMBL" id="CAJPEX010000105">
    <property type="protein sequence ID" value="CAG0913337.1"/>
    <property type="molecule type" value="Genomic_DNA"/>
</dbReference>
<dbReference type="Gene3D" id="2.60.120.310">
    <property type="entry name" value="Copper type II, ascorbate-dependent monooxygenase, N-terminal domain"/>
    <property type="match status" value="1"/>
</dbReference>
<dbReference type="GO" id="GO:0005615">
    <property type="term" value="C:extracellular space"/>
    <property type="evidence" value="ECO:0007669"/>
    <property type="project" value="TreeGrafter"/>
</dbReference>
<dbReference type="GO" id="GO:0006589">
    <property type="term" value="P:octopamine biosynthetic process"/>
    <property type="evidence" value="ECO:0007669"/>
    <property type="project" value="TreeGrafter"/>
</dbReference>
<dbReference type="PANTHER" id="PTHR10157:SF40">
    <property type="entry name" value="MOXD1 HOMOLOG 2"/>
    <property type="match status" value="1"/>
</dbReference>
<dbReference type="GO" id="GO:0042420">
    <property type="term" value="P:dopamine catabolic process"/>
    <property type="evidence" value="ECO:0007669"/>
    <property type="project" value="TreeGrafter"/>
</dbReference>
<protein>
    <submittedName>
        <fullName evidence="1">Uncharacterized protein</fullName>
    </submittedName>
</protein>